<reference evidence="2" key="1">
    <citation type="submission" date="2022-03" db="EMBL/GenBank/DDBJ databases">
        <authorList>
            <person name="Alioto T."/>
            <person name="Alioto T."/>
            <person name="Gomez Garrido J."/>
        </authorList>
    </citation>
    <scope>NUCLEOTIDE SEQUENCE</scope>
</reference>
<keyword evidence="3" id="KW-1185">Reference proteome</keyword>
<evidence type="ECO:0000313" key="3">
    <source>
        <dbReference type="Proteomes" id="UP001295444"/>
    </source>
</evidence>
<gene>
    <name evidence="2" type="ORF">PECUL_23A009988</name>
</gene>
<dbReference type="Proteomes" id="UP001295444">
    <property type="component" value="Chromosome 02"/>
</dbReference>
<evidence type="ECO:0000313" key="2">
    <source>
        <dbReference type="EMBL" id="CAH2245943.1"/>
    </source>
</evidence>
<dbReference type="EMBL" id="OW240913">
    <property type="protein sequence ID" value="CAH2245943.1"/>
    <property type="molecule type" value="Genomic_DNA"/>
</dbReference>
<feature type="region of interest" description="Disordered" evidence="1">
    <location>
        <begin position="37"/>
        <end position="114"/>
    </location>
</feature>
<organism evidence="2 3">
    <name type="scientific">Pelobates cultripes</name>
    <name type="common">Western spadefoot toad</name>
    <dbReference type="NCBI Taxonomy" id="61616"/>
    <lineage>
        <taxon>Eukaryota</taxon>
        <taxon>Metazoa</taxon>
        <taxon>Chordata</taxon>
        <taxon>Craniata</taxon>
        <taxon>Vertebrata</taxon>
        <taxon>Euteleostomi</taxon>
        <taxon>Amphibia</taxon>
        <taxon>Batrachia</taxon>
        <taxon>Anura</taxon>
        <taxon>Pelobatoidea</taxon>
        <taxon>Pelobatidae</taxon>
        <taxon>Pelobates</taxon>
    </lineage>
</organism>
<name>A0AAD1VRJ2_PELCU</name>
<sequence>MPFVQPQKQLKRRRKIEAFHPLRIPSLESFLCGDFEAGPRRTSYYSQPATQKMGRKSQRPATESDTRDIGAMLQKPRQTPSGDRREEASVPHSPRQHLPHQRTPQGTQPQLPGEIQRLSWPISISYWQRIRPYSKHNYKP</sequence>
<protein>
    <submittedName>
        <fullName evidence="2">Uncharacterized protein</fullName>
    </submittedName>
</protein>
<dbReference type="AlphaFoldDB" id="A0AAD1VRJ2"/>
<proteinExistence type="predicted"/>
<evidence type="ECO:0000256" key="1">
    <source>
        <dbReference type="SAM" id="MobiDB-lite"/>
    </source>
</evidence>
<accession>A0AAD1VRJ2</accession>